<sequence>MGNYPSYYAYPSTPPLVRVLPNPPRLHWGWVLALHLLTRGLFGAVWLLVQANWVRKVRGSSKAFVWSIVNLAVWPVVIFAGAVIGVATTLLHVDPTESSAMLATFGVLVFLAVLILNLGTIFTLRSELEELPVGLSLGAIMTFFFGPIYFQYHLHTFSFDQVNTTPGYSLGLNAAPLVVPVEQDKSL</sequence>
<dbReference type="OrthoDB" id="115249at2"/>
<accession>A0A1H6B7I7</accession>
<dbReference type="RefSeq" id="WP_103934442.1">
    <property type="nucleotide sequence ID" value="NZ_FNVA01000006.1"/>
</dbReference>
<keyword evidence="1" id="KW-0812">Transmembrane</keyword>
<dbReference type="EMBL" id="FNVA01000006">
    <property type="protein sequence ID" value="SEG56821.1"/>
    <property type="molecule type" value="Genomic_DNA"/>
</dbReference>
<evidence type="ECO:0000313" key="2">
    <source>
        <dbReference type="EMBL" id="SEG56821.1"/>
    </source>
</evidence>
<organism evidence="2 3">
    <name type="scientific">Bryocella elongata</name>
    <dbReference type="NCBI Taxonomy" id="863522"/>
    <lineage>
        <taxon>Bacteria</taxon>
        <taxon>Pseudomonadati</taxon>
        <taxon>Acidobacteriota</taxon>
        <taxon>Terriglobia</taxon>
        <taxon>Terriglobales</taxon>
        <taxon>Acidobacteriaceae</taxon>
        <taxon>Bryocella</taxon>
    </lineage>
</organism>
<feature type="transmembrane region" description="Helical" evidence="1">
    <location>
        <begin position="131"/>
        <end position="150"/>
    </location>
</feature>
<dbReference type="AlphaFoldDB" id="A0A1H6B7I7"/>
<proteinExistence type="predicted"/>
<feature type="transmembrane region" description="Helical" evidence="1">
    <location>
        <begin position="100"/>
        <end position="124"/>
    </location>
</feature>
<feature type="transmembrane region" description="Helical" evidence="1">
    <location>
        <begin position="28"/>
        <end position="51"/>
    </location>
</feature>
<protein>
    <submittedName>
        <fullName evidence="2">Uncharacterized protein</fullName>
    </submittedName>
</protein>
<keyword evidence="3" id="KW-1185">Reference proteome</keyword>
<keyword evidence="1" id="KW-0472">Membrane</keyword>
<evidence type="ECO:0000256" key="1">
    <source>
        <dbReference type="SAM" id="Phobius"/>
    </source>
</evidence>
<dbReference type="Proteomes" id="UP000236728">
    <property type="component" value="Unassembled WGS sequence"/>
</dbReference>
<keyword evidence="1" id="KW-1133">Transmembrane helix</keyword>
<feature type="transmembrane region" description="Helical" evidence="1">
    <location>
        <begin position="63"/>
        <end position="88"/>
    </location>
</feature>
<name>A0A1H6B7I7_9BACT</name>
<evidence type="ECO:0000313" key="3">
    <source>
        <dbReference type="Proteomes" id="UP000236728"/>
    </source>
</evidence>
<gene>
    <name evidence="2" type="ORF">SAMN05421819_3596</name>
</gene>
<reference evidence="2 3" key="1">
    <citation type="submission" date="2016-10" db="EMBL/GenBank/DDBJ databases">
        <authorList>
            <person name="de Groot N.N."/>
        </authorList>
    </citation>
    <scope>NUCLEOTIDE SEQUENCE [LARGE SCALE GENOMIC DNA]</scope>
    <source>
        <strain evidence="2 3">DSM 22489</strain>
    </source>
</reference>